<dbReference type="EMBL" id="JAUCBP010000012">
    <property type="protein sequence ID" value="MDM7861797.1"/>
    <property type="molecule type" value="Genomic_DNA"/>
</dbReference>
<organism evidence="1 2">
    <name type="scientific">Alteromonas arenosi</name>
    <dbReference type="NCBI Taxonomy" id="3055817"/>
    <lineage>
        <taxon>Bacteria</taxon>
        <taxon>Pseudomonadati</taxon>
        <taxon>Pseudomonadota</taxon>
        <taxon>Gammaproteobacteria</taxon>
        <taxon>Alteromonadales</taxon>
        <taxon>Alteromonadaceae</taxon>
        <taxon>Alteromonas/Salinimonas group</taxon>
        <taxon>Alteromonas</taxon>
    </lineage>
</organism>
<evidence type="ECO:0000313" key="2">
    <source>
        <dbReference type="Proteomes" id="UP001234343"/>
    </source>
</evidence>
<keyword evidence="2" id="KW-1185">Reference proteome</keyword>
<reference evidence="1 2" key="1">
    <citation type="submission" date="2023-06" db="EMBL/GenBank/DDBJ databases">
        <title>Alteromonas sp. ASW11-36 isolated from intertidal sand.</title>
        <authorList>
            <person name="Li Y."/>
        </authorList>
    </citation>
    <scope>NUCLEOTIDE SEQUENCE [LARGE SCALE GENOMIC DNA]</scope>
    <source>
        <strain evidence="1 2">ASW11-36</strain>
    </source>
</reference>
<gene>
    <name evidence="1" type="ORF">QTP81_14435</name>
</gene>
<sequence>MTLSRRWQDKYASYQLTVHDKFIESLIIGAIGDDITARFRKDIHELALQYGGRPFGYFADLSQSEGYTGIAEKEIIKAYQICLQCGCVIDAMIVSSPLVKSQMQRVSDILDIDIPLNVRLFDNRDDAVAFVEKIVDKQIAAL</sequence>
<dbReference type="RefSeq" id="WP_289366465.1">
    <property type="nucleotide sequence ID" value="NZ_JAUCBP010000012.1"/>
</dbReference>
<dbReference type="Proteomes" id="UP001234343">
    <property type="component" value="Unassembled WGS sequence"/>
</dbReference>
<name>A0ABT7T1W2_9ALTE</name>
<comment type="caution">
    <text evidence="1">The sequence shown here is derived from an EMBL/GenBank/DDBJ whole genome shotgun (WGS) entry which is preliminary data.</text>
</comment>
<evidence type="ECO:0000313" key="1">
    <source>
        <dbReference type="EMBL" id="MDM7861797.1"/>
    </source>
</evidence>
<protein>
    <submittedName>
        <fullName evidence="1">Uncharacterized protein</fullName>
    </submittedName>
</protein>
<proteinExistence type="predicted"/>
<accession>A0ABT7T1W2</accession>